<proteinExistence type="inferred from homology"/>
<feature type="transmembrane region" description="Helical" evidence="9">
    <location>
        <begin position="96"/>
        <end position="118"/>
    </location>
</feature>
<dbReference type="Pfam" id="PF06703">
    <property type="entry name" value="SPC25"/>
    <property type="match status" value="1"/>
</dbReference>
<dbReference type="EMBL" id="JH993071">
    <property type="protein sequence ID" value="EKX36587.1"/>
    <property type="molecule type" value="Genomic_DNA"/>
</dbReference>
<feature type="compositionally biased region" description="Basic and acidic residues" evidence="10">
    <location>
        <begin position="9"/>
        <end position="25"/>
    </location>
</feature>
<dbReference type="PaxDb" id="55529-EKX36587"/>
<dbReference type="Proteomes" id="UP000011087">
    <property type="component" value="Unassembled WGS sequence"/>
</dbReference>
<reference evidence="12" key="3">
    <citation type="submission" date="2015-06" db="UniProtKB">
        <authorList>
            <consortium name="EnsemblProtists"/>
        </authorList>
    </citation>
    <scope>IDENTIFICATION</scope>
</reference>
<evidence type="ECO:0000256" key="7">
    <source>
        <dbReference type="ARBA" id="ARBA00023136"/>
    </source>
</evidence>
<keyword evidence="5 9" id="KW-0256">Endoplasmic reticulum</keyword>
<comment type="function">
    <text evidence="8 9">Component of the signal peptidase complex (SPC) which catalyzes the cleavage of N-terminal signal sequences from nascent proteins as they are translocated into the lumen of the endoplasmic reticulum. Enhances the enzymatic activity of SPC and facilitates the interactions between different components of the translocation site.</text>
</comment>
<reference evidence="13" key="2">
    <citation type="submission" date="2012-11" db="EMBL/GenBank/DDBJ databases">
        <authorList>
            <person name="Kuo A."/>
            <person name="Curtis B.A."/>
            <person name="Tanifuji G."/>
            <person name="Burki F."/>
            <person name="Gruber A."/>
            <person name="Irimia M."/>
            <person name="Maruyama S."/>
            <person name="Arias M.C."/>
            <person name="Ball S.G."/>
            <person name="Gile G.H."/>
            <person name="Hirakawa Y."/>
            <person name="Hopkins J.F."/>
            <person name="Rensing S.A."/>
            <person name="Schmutz J."/>
            <person name="Symeonidi A."/>
            <person name="Elias M."/>
            <person name="Eveleigh R.J."/>
            <person name="Herman E.K."/>
            <person name="Klute M.J."/>
            <person name="Nakayama T."/>
            <person name="Obornik M."/>
            <person name="Reyes-Prieto A."/>
            <person name="Armbrust E.V."/>
            <person name="Aves S.J."/>
            <person name="Beiko R.G."/>
            <person name="Coutinho P."/>
            <person name="Dacks J.B."/>
            <person name="Durnford D.G."/>
            <person name="Fast N.M."/>
            <person name="Green B.R."/>
            <person name="Grisdale C."/>
            <person name="Hempe F."/>
            <person name="Henrissat B."/>
            <person name="Hoppner M.P."/>
            <person name="Ishida K.-I."/>
            <person name="Kim E."/>
            <person name="Koreny L."/>
            <person name="Kroth P.G."/>
            <person name="Liu Y."/>
            <person name="Malik S.-B."/>
            <person name="Maier U.G."/>
            <person name="McRose D."/>
            <person name="Mock T."/>
            <person name="Neilson J.A."/>
            <person name="Onodera N.T."/>
            <person name="Poole A.M."/>
            <person name="Pritham E.J."/>
            <person name="Richards T.A."/>
            <person name="Rocap G."/>
            <person name="Roy S.W."/>
            <person name="Sarai C."/>
            <person name="Schaack S."/>
            <person name="Shirato S."/>
            <person name="Slamovits C.H."/>
            <person name="Spencer D.F."/>
            <person name="Suzuki S."/>
            <person name="Worden A.Z."/>
            <person name="Zauner S."/>
            <person name="Barry K."/>
            <person name="Bell C."/>
            <person name="Bharti A.K."/>
            <person name="Crow J.A."/>
            <person name="Grimwood J."/>
            <person name="Kramer R."/>
            <person name="Lindquist E."/>
            <person name="Lucas S."/>
            <person name="Salamov A."/>
            <person name="McFadden G.I."/>
            <person name="Lane C.E."/>
            <person name="Keeling P.J."/>
            <person name="Gray M.W."/>
            <person name="Grigoriev I.V."/>
            <person name="Archibald J.M."/>
        </authorList>
    </citation>
    <scope>NUCLEOTIDE SEQUENCE</scope>
    <source>
        <strain evidence="13">CCMP2712</strain>
    </source>
</reference>
<evidence type="ECO:0000256" key="4">
    <source>
        <dbReference type="ARBA" id="ARBA00022692"/>
    </source>
</evidence>
<dbReference type="PANTHER" id="PTHR13085:SF0">
    <property type="entry name" value="SIGNAL PEPTIDASE COMPLEX SUBUNIT 2"/>
    <property type="match status" value="1"/>
</dbReference>
<dbReference type="HOGENOM" id="CLU_100048_0_0_1"/>
<dbReference type="GO" id="GO:0006465">
    <property type="term" value="P:signal peptide processing"/>
    <property type="evidence" value="ECO:0007669"/>
    <property type="project" value="UniProtKB-UniRule"/>
</dbReference>
<comment type="subcellular location">
    <subcellularLocation>
        <location evidence="1 9">Endoplasmic reticulum membrane</location>
        <topology evidence="1 9">Multi-pass membrane protein</topology>
    </subcellularLocation>
</comment>
<name>L1IKE0_GUITC</name>
<evidence type="ECO:0000256" key="2">
    <source>
        <dbReference type="ARBA" id="ARBA00007324"/>
    </source>
</evidence>
<keyword evidence="6 9" id="KW-1133">Transmembrane helix</keyword>
<feature type="region of interest" description="Disordered" evidence="10">
    <location>
        <begin position="1"/>
        <end position="25"/>
    </location>
</feature>
<sequence length="212" mass="23722">MGKPTRQPAEGKGKGKGKESENEEMVKSVYPGDTATTKGFLDDAVVQSFEDAGFGEDHFLSNVKLSMGALACIFALIAQFWPNPFKPMPFPESRPLLLVCTVLYALLSFALQMIMTFYEQDAILYTLPPNETSPFWNSLQKKRVKVSTRLPRFSINYTVTLEVKDGSGQVVDTHKAVLKLTDYFEENGTFHEDFFMEDIEALISALAAKKTQ</sequence>
<accession>L1IKE0</accession>
<evidence type="ECO:0000313" key="13">
    <source>
        <dbReference type="Proteomes" id="UP000011087"/>
    </source>
</evidence>
<evidence type="ECO:0000256" key="6">
    <source>
        <dbReference type="ARBA" id="ARBA00022989"/>
    </source>
</evidence>
<keyword evidence="13" id="KW-1185">Reference proteome</keyword>
<dbReference type="eggNOG" id="KOG4072">
    <property type="taxonomic scope" value="Eukaryota"/>
</dbReference>
<dbReference type="OMA" id="INKWDGT"/>
<protein>
    <recommendedName>
        <fullName evidence="3 9">Signal peptidase complex subunit 2</fullName>
    </recommendedName>
</protein>
<dbReference type="EnsemblProtists" id="EKX36587">
    <property type="protein sequence ID" value="EKX36587"/>
    <property type="gene ID" value="GUITHDRAFT_89949"/>
</dbReference>
<comment type="similarity">
    <text evidence="2 9">Belongs to the SPCS2 family.</text>
</comment>
<gene>
    <name evidence="11" type="ORF">GUITHDRAFT_89949</name>
</gene>
<evidence type="ECO:0000256" key="9">
    <source>
        <dbReference type="RuleBase" id="RU368033"/>
    </source>
</evidence>
<dbReference type="InterPro" id="IPR009582">
    <property type="entry name" value="Spc2/SPCS2"/>
</dbReference>
<dbReference type="OrthoDB" id="29558at2759"/>
<evidence type="ECO:0000256" key="8">
    <source>
        <dbReference type="ARBA" id="ARBA00045608"/>
    </source>
</evidence>
<evidence type="ECO:0000256" key="1">
    <source>
        <dbReference type="ARBA" id="ARBA00004477"/>
    </source>
</evidence>
<dbReference type="GO" id="GO:0005787">
    <property type="term" value="C:signal peptidase complex"/>
    <property type="evidence" value="ECO:0007669"/>
    <property type="project" value="UniProtKB-UniRule"/>
</dbReference>
<keyword evidence="7 9" id="KW-0472">Membrane</keyword>
<evidence type="ECO:0000256" key="3">
    <source>
        <dbReference type="ARBA" id="ARBA00017057"/>
    </source>
</evidence>
<evidence type="ECO:0000256" key="5">
    <source>
        <dbReference type="ARBA" id="ARBA00022824"/>
    </source>
</evidence>
<dbReference type="RefSeq" id="XP_005823567.1">
    <property type="nucleotide sequence ID" value="XM_005823510.1"/>
</dbReference>
<evidence type="ECO:0000313" key="12">
    <source>
        <dbReference type="EnsemblProtists" id="EKX36587"/>
    </source>
</evidence>
<evidence type="ECO:0000313" key="11">
    <source>
        <dbReference type="EMBL" id="EKX36587.1"/>
    </source>
</evidence>
<dbReference type="PANTHER" id="PTHR13085">
    <property type="entry name" value="MICROSOMAL SIGNAL PEPTIDASE 25 KDA SUBUNIT"/>
    <property type="match status" value="1"/>
</dbReference>
<dbReference type="STRING" id="905079.L1IKE0"/>
<keyword evidence="4 9" id="KW-0812">Transmembrane</keyword>
<feature type="transmembrane region" description="Helical" evidence="9">
    <location>
        <begin position="63"/>
        <end position="81"/>
    </location>
</feature>
<organism evidence="11">
    <name type="scientific">Guillardia theta (strain CCMP2712)</name>
    <name type="common">Cryptophyte</name>
    <dbReference type="NCBI Taxonomy" id="905079"/>
    <lineage>
        <taxon>Eukaryota</taxon>
        <taxon>Cryptophyceae</taxon>
        <taxon>Pyrenomonadales</taxon>
        <taxon>Geminigeraceae</taxon>
        <taxon>Guillardia</taxon>
    </lineage>
</organism>
<dbReference type="GO" id="GO:0045047">
    <property type="term" value="P:protein targeting to ER"/>
    <property type="evidence" value="ECO:0007669"/>
    <property type="project" value="TreeGrafter"/>
</dbReference>
<dbReference type="AlphaFoldDB" id="L1IKE0"/>
<reference evidence="11 13" key="1">
    <citation type="journal article" date="2012" name="Nature">
        <title>Algal genomes reveal evolutionary mosaicism and the fate of nucleomorphs.</title>
        <authorList>
            <consortium name="DOE Joint Genome Institute"/>
            <person name="Curtis B.A."/>
            <person name="Tanifuji G."/>
            <person name="Burki F."/>
            <person name="Gruber A."/>
            <person name="Irimia M."/>
            <person name="Maruyama S."/>
            <person name="Arias M.C."/>
            <person name="Ball S.G."/>
            <person name="Gile G.H."/>
            <person name="Hirakawa Y."/>
            <person name="Hopkins J.F."/>
            <person name="Kuo A."/>
            <person name="Rensing S.A."/>
            <person name="Schmutz J."/>
            <person name="Symeonidi A."/>
            <person name="Elias M."/>
            <person name="Eveleigh R.J."/>
            <person name="Herman E.K."/>
            <person name="Klute M.J."/>
            <person name="Nakayama T."/>
            <person name="Obornik M."/>
            <person name="Reyes-Prieto A."/>
            <person name="Armbrust E.V."/>
            <person name="Aves S.J."/>
            <person name="Beiko R.G."/>
            <person name="Coutinho P."/>
            <person name="Dacks J.B."/>
            <person name="Durnford D.G."/>
            <person name="Fast N.M."/>
            <person name="Green B.R."/>
            <person name="Grisdale C.J."/>
            <person name="Hempel F."/>
            <person name="Henrissat B."/>
            <person name="Hoppner M.P."/>
            <person name="Ishida K."/>
            <person name="Kim E."/>
            <person name="Koreny L."/>
            <person name="Kroth P.G."/>
            <person name="Liu Y."/>
            <person name="Malik S.B."/>
            <person name="Maier U.G."/>
            <person name="McRose D."/>
            <person name="Mock T."/>
            <person name="Neilson J.A."/>
            <person name="Onodera N.T."/>
            <person name="Poole A.M."/>
            <person name="Pritham E.J."/>
            <person name="Richards T.A."/>
            <person name="Rocap G."/>
            <person name="Roy S.W."/>
            <person name="Sarai C."/>
            <person name="Schaack S."/>
            <person name="Shirato S."/>
            <person name="Slamovits C.H."/>
            <person name="Spencer D.F."/>
            <person name="Suzuki S."/>
            <person name="Worden A.Z."/>
            <person name="Zauner S."/>
            <person name="Barry K."/>
            <person name="Bell C."/>
            <person name="Bharti A.K."/>
            <person name="Crow J.A."/>
            <person name="Grimwood J."/>
            <person name="Kramer R."/>
            <person name="Lindquist E."/>
            <person name="Lucas S."/>
            <person name="Salamov A."/>
            <person name="McFadden G.I."/>
            <person name="Lane C.E."/>
            <person name="Keeling P.J."/>
            <person name="Gray M.W."/>
            <person name="Grigoriev I.V."/>
            <person name="Archibald J.M."/>
        </authorList>
    </citation>
    <scope>NUCLEOTIDE SEQUENCE</scope>
    <source>
        <strain evidence="11 13">CCMP2712</strain>
    </source>
</reference>
<dbReference type="GO" id="GO:0008233">
    <property type="term" value="F:peptidase activity"/>
    <property type="evidence" value="ECO:0007669"/>
    <property type="project" value="UniProtKB-UniRule"/>
</dbReference>
<dbReference type="GeneID" id="17293311"/>
<evidence type="ECO:0000256" key="10">
    <source>
        <dbReference type="SAM" id="MobiDB-lite"/>
    </source>
</evidence>
<dbReference type="KEGG" id="gtt:GUITHDRAFT_89949"/>